<reference evidence="2" key="1">
    <citation type="journal article" date="2019" name="Int. J. Syst. Evol. Microbiol.">
        <title>The Global Catalogue of Microorganisms (GCM) 10K type strain sequencing project: providing services to taxonomists for standard genome sequencing and annotation.</title>
        <authorList>
            <consortium name="The Broad Institute Genomics Platform"/>
            <consortium name="The Broad Institute Genome Sequencing Center for Infectious Disease"/>
            <person name="Wu L."/>
            <person name="Ma J."/>
        </authorList>
    </citation>
    <scope>NUCLEOTIDE SEQUENCE [LARGE SCALE GENOMIC DNA]</scope>
    <source>
        <strain evidence="2">CCUG 60524</strain>
    </source>
</reference>
<evidence type="ECO:0008006" key="3">
    <source>
        <dbReference type="Google" id="ProtNLM"/>
    </source>
</evidence>
<organism evidence="1 2">
    <name type="scientific">Tropicimonas aquimaris</name>
    <dbReference type="NCBI Taxonomy" id="914152"/>
    <lineage>
        <taxon>Bacteria</taxon>
        <taxon>Pseudomonadati</taxon>
        <taxon>Pseudomonadota</taxon>
        <taxon>Alphaproteobacteria</taxon>
        <taxon>Rhodobacterales</taxon>
        <taxon>Roseobacteraceae</taxon>
        <taxon>Tropicimonas</taxon>
    </lineage>
</organism>
<dbReference type="RefSeq" id="WP_386072298.1">
    <property type="nucleotide sequence ID" value="NZ_JBHTJT010000006.1"/>
</dbReference>
<gene>
    <name evidence="1" type="ORF">ACFQ2S_02060</name>
</gene>
<name>A0ABW3IKA4_9RHOB</name>
<dbReference type="Proteomes" id="UP001597108">
    <property type="component" value="Unassembled WGS sequence"/>
</dbReference>
<accession>A0ABW3IKA4</accession>
<dbReference type="EMBL" id="JBHTJT010000006">
    <property type="protein sequence ID" value="MFD0978424.1"/>
    <property type="molecule type" value="Genomic_DNA"/>
</dbReference>
<sequence>MSSFNGNHPNYPSSMQGSARISSKVVMRQLAAELSGLAEALEQFQHDLSDMLVEAHVSPMLMRRAQAIDGATQSLHALSGVARTLATACAGSATTVDAQELESLVPLGELLFRLTGSGSEAPKDKESGHVSLF</sequence>
<keyword evidence="2" id="KW-1185">Reference proteome</keyword>
<proteinExistence type="predicted"/>
<protein>
    <recommendedName>
        <fullName evidence="3">HPt domain-containing protein</fullName>
    </recommendedName>
</protein>
<comment type="caution">
    <text evidence="1">The sequence shown here is derived from an EMBL/GenBank/DDBJ whole genome shotgun (WGS) entry which is preliminary data.</text>
</comment>
<evidence type="ECO:0000313" key="2">
    <source>
        <dbReference type="Proteomes" id="UP001597108"/>
    </source>
</evidence>
<evidence type="ECO:0000313" key="1">
    <source>
        <dbReference type="EMBL" id="MFD0978424.1"/>
    </source>
</evidence>